<accession>A0A919WBW7</accession>
<evidence type="ECO:0000313" key="2">
    <source>
        <dbReference type="EMBL" id="GIM97331.1"/>
    </source>
</evidence>
<dbReference type="InterPro" id="IPR024983">
    <property type="entry name" value="CHAT_dom"/>
</dbReference>
<dbReference type="Pfam" id="PF12770">
    <property type="entry name" value="CHAT"/>
    <property type="match status" value="1"/>
</dbReference>
<sequence>MTSGWHDDESRWIDRRMALAQEWDDLVERARELPGFEDFLRPPKVELLLDAAVDGPVVVLNVSRWRCDALIVTTTGIEVVELNGLTAEDVAENTQRYLDALLGTGTGEEPTSFARAVAAYQAGRDRREETLHEITEWLWDRVTGPVLDRLGPVDRLWWCPTGLLTLLPVHGAGYHRPADRTSGRCVVDRVVSSYTPTLRALHELRGERATAGAARLMFVGAGDVLDLPRLHAVRLERDLLAGTFGDDLDRYEGDDGTVGAVLDALGGYRWVHFSCHGLQDLDDPSRAGFVLRDGVATIRQISERQYAGEFAFLSACRTATGGLHLPDEAITLAAALNYTGFRRVVGTLWSVDQTVAADVTRAVYTALTAGGSFDPTRSAYALHDAVLAVRADPDRSLVDWLPFVHSGL</sequence>
<protein>
    <recommendedName>
        <fullName evidence="1">CHAT domain-containing protein</fullName>
    </recommendedName>
</protein>
<evidence type="ECO:0000313" key="3">
    <source>
        <dbReference type="Proteomes" id="UP000677082"/>
    </source>
</evidence>
<proteinExistence type="predicted"/>
<feature type="domain" description="CHAT" evidence="1">
    <location>
        <begin position="134"/>
        <end position="407"/>
    </location>
</feature>
<comment type="caution">
    <text evidence="2">The sequence shown here is derived from an EMBL/GenBank/DDBJ whole genome shotgun (WGS) entry which is preliminary data.</text>
</comment>
<keyword evidence="3" id="KW-1185">Reference proteome</keyword>
<gene>
    <name evidence="2" type="ORF">Ato02nite_091240</name>
</gene>
<dbReference type="AlphaFoldDB" id="A0A919WBW7"/>
<dbReference type="Proteomes" id="UP000677082">
    <property type="component" value="Unassembled WGS sequence"/>
</dbReference>
<dbReference type="RefSeq" id="WP_213012971.1">
    <property type="nucleotide sequence ID" value="NZ_BOQN01000141.1"/>
</dbReference>
<dbReference type="EMBL" id="BOQN01000141">
    <property type="protein sequence ID" value="GIM97331.1"/>
    <property type="molecule type" value="Genomic_DNA"/>
</dbReference>
<organism evidence="2 3">
    <name type="scientific">Paractinoplanes toevensis</name>
    <dbReference type="NCBI Taxonomy" id="571911"/>
    <lineage>
        <taxon>Bacteria</taxon>
        <taxon>Bacillati</taxon>
        <taxon>Actinomycetota</taxon>
        <taxon>Actinomycetes</taxon>
        <taxon>Micromonosporales</taxon>
        <taxon>Micromonosporaceae</taxon>
        <taxon>Paractinoplanes</taxon>
    </lineage>
</organism>
<reference evidence="2 3" key="1">
    <citation type="submission" date="2021-03" db="EMBL/GenBank/DDBJ databases">
        <title>Whole genome shotgun sequence of Actinoplanes toevensis NBRC 105298.</title>
        <authorList>
            <person name="Komaki H."/>
            <person name="Tamura T."/>
        </authorList>
    </citation>
    <scope>NUCLEOTIDE SEQUENCE [LARGE SCALE GENOMIC DNA]</scope>
    <source>
        <strain evidence="2 3">NBRC 105298</strain>
    </source>
</reference>
<evidence type="ECO:0000259" key="1">
    <source>
        <dbReference type="Pfam" id="PF12770"/>
    </source>
</evidence>
<name>A0A919WBW7_9ACTN</name>